<organism evidence="1 2">
    <name type="scientific">Delitschia confertaspora ATCC 74209</name>
    <dbReference type="NCBI Taxonomy" id="1513339"/>
    <lineage>
        <taxon>Eukaryota</taxon>
        <taxon>Fungi</taxon>
        <taxon>Dikarya</taxon>
        <taxon>Ascomycota</taxon>
        <taxon>Pezizomycotina</taxon>
        <taxon>Dothideomycetes</taxon>
        <taxon>Pleosporomycetidae</taxon>
        <taxon>Pleosporales</taxon>
        <taxon>Delitschiaceae</taxon>
        <taxon>Delitschia</taxon>
    </lineage>
</organism>
<dbReference type="PANTHER" id="PTHR14614">
    <property type="entry name" value="HEPATOCELLULAR CARCINOMA-ASSOCIATED ANTIGEN"/>
    <property type="match status" value="1"/>
</dbReference>
<dbReference type="Proteomes" id="UP000799536">
    <property type="component" value="Unassembled WGS sequence"/>
</dbReference>
<keyword evidence="2" id="KW-1185">Reference proteome</keyword>
<dbReference type="GO" id="GO:0008757">
    <property type="term" value="F:S-adenosylmethionine-dependent methyltransferase activity"/>
    <property type="evidence" value="ECO:0007669"/>
    <property type="project" value="UniProtKB-ARBA"/>
</dbReference>
<dbReference type="OrthoDB" id="194386at2759"/>
<dbReference type="Pfam" id="PF10294">
    <property type="entry name" value="Methyltransf_16"/>
    <property type="match status" value="1"/>
</dbReference>
<dbReference type="EMBL" id="ML993859">
    <property type="protein sequence ID" value="KAF2205291.1"/>
    <property type="molecule type" value="Genomic_DNA"/>
</dbReference>
<dbReference type="CDD" id="cd02440">
    <property type="entry name" value="AdoMet_MTases"/>
    <property type="match status" value="1"/>
</dbReference>
<dbReference type="Gene3D" id="3.40.50.150">
    <property type="entry name" value="Vaccinia Virus protein VP39"/>
    <property type="match status" value="1"/>
</dbReference>
<protein>
    <recommendedName>
        <fullName evidence="3">Methyltransferase small domain protein</fullName>
    </recommendedName>
</protein>
<dbReference type="InterPro" id="IPR019410">
    <property type="entry name" value="Methyltransf_16"/>
</dbReference>
<proteinExistence type="predicted"/>
<dbReference type="GO" id="GO:0005737">
    <property type="term" value="C:cytoplasm"/>
    <property type="evidence" value="ECO:0007669"/>
    <property type="project" value="TreeGrafter"/>
</dbReference>
<dbReference type="SUPFAM" id="SSF53335">
    <property type="entry name" value="S-adenosyl-L-methionine-dependent methyltransferases"/>
    <property type="match status" value="1"/>
</dbReference>
<gene>
    <name evidence="1" type="ORF">GQ43DRAFT_362745</name>
</gene>
<dbReference type="InterPro" id="IPR029063">
    <property type="entry name" value="SAM-dependent_MTases_sf"/>
</dbReference>
<sequence length="357" mass="39929">MDPETQKRLEIVRRQYFQLVEPSQLRWSAGSVLKAPSVQSWIYDNLFNSDKISSLPPDRYQLRVLKFLTALVERAIDDPEEDEISDELMSKLSSLLSSNLPSESASAQQKAYVTYSYSLQSANQDDHHDRAVTLLESRSVISSAGTTGLRTWEAALVLGEFLSSKEGQDMVQGKNVLELGAGTGILSILCAKYLRVSHVVATDGDEAVVDAIKTNIFLNGLDKDDSSLPIISTAALRWGSPVNRPSFEEDYGMPVPDVLLGADVTYDKSVIPRLVSSLSWFFELNPFLQVIICATVRNEQTVETFQNACNRNRFLLEDVDFAPMPEELQTGPFYPTGTRIRIWRITRTQPSPDSYSF</sequence>
<evidence type="ECO:0000313" key="2">
    <source>
        <dbReference type="Proteomes" id="UP000799536"/>
    </source>
</evidence>
<comment type="caution">
    <text evidence="1">The sequence shown here is derived from an EMBL/GenBank/DDBJ whole genome shotgun (WGS) entry which is preliminary data.</text>
</comment>
<evidence type="ECO:0008006" key="3">
    <source>
        <dbReference type="Google" id="ProtNLM"/>
    </source>
</evidence>
<name>A0A9P4JTI3_9PLEO</name>
<dbReference type="PANTHER" id="PTHR14614:SF130">
    <property type="entry name" value="PROTEIN-LYSINE N-METHYLTRANSFERASE EEF2KMT"/>
    <property type="match status" value="1"/>
</dbReference>
<dbReference type="AlphaFoldDB" id="A0A9P4JTI3"/>
<accession>A0A9P4JTI3</accession>
<reference evidence="1" key="1">
    <citation type="journal article" date="2020" name="Stud. Mycol.">
        <title>101 Dothideomycetes genomes: a test case for predicting lifestyles and emergence of pathogens.</title>
        <authorList>
            <person name="Haridas S."/>
            <person name="Albert R."/>
            <person name="Binder M."/>
            <person name="Bloem J."/>
            <person name="Labutti K."/>
            <person name="Salamov A."/>
            <person name="Andreopoulos B."/>
            <person name="Baker S."/>
            <person name="Barry K."/>
            <person name="Bills G."/>
            <person name="Bluhm B."/>
            <person name="Cannon C."/>
            <person name="Castanera R."/>
            <person name="Culley D."/>
            <person name="Daum C."/>
            <person name="Ezra D."/>
            <person name="Gonzalez J."/>
            <person name="Henrissat B."/>
            <person name="Kuo A."/>
            <person name="Liang C."/>
            <person name="Lipzen A."/>
            <person name="Lutzoni F."/>
            <person name="Magnuson J."/>
            <person name="Mondo S."/>
            <person name="Nolan M."/>
            <person name="Ohm R."/>
            <person name="Pangilinan J."/>
            <person name="Park H.-J."/>
            <person name="Ramirez L."/>
            <person name="Alfaro M."/>
            <person name="Sun H."/>
            <person name="Tritt A."/>
            <person name="Yoshinaga Y."/>
            <person name="Zwiers L.-H."/>
            <person name="Turgeon B."/>
            <person name="Goodwin S."/>
            <person name="Spatafora J."/>
            <person name="Crous P."/>
            <person name="Grigoriev I."/>
        </authorList>
    </citation>
    <scope>NUCLEOTIDE SEQUENCE</scope>
    <source>
        <strain evidence="1">ATCC 74209</strain>
    </source>
</reference>
<evidence type="ECO:0000313" key="1">
    <source>
        <dbReference type="EMBL" id="KAF2205291.1"/>
    </source>
</evidence>